<accession>A0A7K1T1W1</accession>
<dbReference type="RefSeq" id="WP_157569838.1">
    <property type="nucleotide sequence ID" value="NZ_WPIK01000034.1"/>
</dbReference>
<protein>
    <submittedName>
        <fullName evidence="1">Uncharacterized protein</fullName>
    </submittedName>
</protein>
<gene>
    <name evidence="1" type="ORF">GO621_18470</name>
</gene>
<dbReference type="AlphaFoldDB" id="A0A7K1T1W1"/>
<keyword evidence="2" id="KW-1185">Reference proteome</keyword>
<evidence type="ECO:0000313" key="1">
    <source>
        <dbReference type="EMBL" id="MVN23508.1"/>
    </source>
</evidence>
<organism evidence="1 2">
    <name type="scientific">Mucilaginibacter arboris</name>
    <dbReference type="NCBI Taxonomy" id="2682090"/>
    <lineage>
        <taxon>Bacteria</taxon>
        <taxon>Pseudomonadati</taxon>
        <taxon>Bacteroidota</taxon>
        <taxon>Sphingobacteriia</taxon>
        <taxon>Sphingobacteriales</taxon>
        <taxon>Sphingobacteriaceae</taxon>
        <taxon>Mucilaginibacter</taxon>
    </lineage>
</organism>
<proteinExistence type="predicted"/>
<dbReference type="Proteomes" id="UP000462014">
    <property type="component" value="Unassembled WGS sequence"/>
</dbReference>
<name>A0A7K1T1W1_9SPHI</name>
<reference evidence="1 2" key="1">
    <citation type="submission" date="2019-12" db="EMBL/GenBank/DDBJ databases">
        <title>Mucilaginibacter sp. HMF7410 genome sequencing and assembly.</title>
        <authorList>
            <person name="Kang H."/>
            <person name="Cha I."/>
            <person name="Kim H."/>
            <person name="Joh K."/>
        </authorList>
    </citation>
    <scope>NUCLEOTIDE SEQUENCE [LARGE SCALE GENOMIC DNA]</scope>
    <source>
        <strain evidence="1 2">HMF7410</strain>
    </source>
</reference>
<comment type="caution">
    <text evidence="1">The sequence shown here is derived from an EMBL/GenBank/DDBJ whole genome shotgun (WGS) entry which is preliminary data.</text>
</comment>
<evidence type="ECO:0000313" key="2">
    <source>
        <dbReference type="Proteomes" id="UP000462014"/>
    </source>
</evidence>
<dbReference type="EMBL" id="WPIK01000034">
    <property type="protein sequence ID" value="MVN23508.1"/>
    <property type="molecule type" value="Genomic_DNA"/>
</dbReference>
<sequence>MIRRDFLQAEISKLAQALAKIMGLKEAGNQQEADDLINQNLLQGFDLDLESVTKSSPVEFKKLLAAKNFPAKKLDLLGRFLLESVSPFHQNPGTIAILNHVLVLYQLLEQEHHTQSLENLNRQQKIIQFLKQKEQDG</sequence>